<sequence>MSQIIQFVRRSLLLLLLIGSPALAQQDPAPVGKAVEDFLRIQTQGLPGQVEFEMTALDPRNNLASCAQLDVSLAGGARLWGRSSVMVRCLDAGGWRIHVPVTIRVIGDYLLTARALTTGQLVTSADLARSNGDLTSLPNGILTDEEQAIGRTAALSIPAGRPLRGDMLRQPLAVQQNQSVKVISSGPGFQVAGNDGRALNAGAEGQVVQVRMANGRIVSGIARAGGIVEINY</sequence>
<dbReference type="GO" id="GO:0042597">
    <property type="term" value="C:periplasmic space"/>
    <property type="evidence" value="ECO:0007669"/>
    <property type="project" value="UniProtKB-SubCell"/>
</dbReference>
<dbReference type="SMART" id="SM00858">
    <property type="entry name" value="SAF"/>
    <property type="match status" value="1"/>
</dbReference>
<evidence type="ECO:0000256" key="1">
    <source>
        <dbReference type="ARBA" id="ARBA00004418"/>
    </source>
</evidence>
<reference evidence="5 6" key="1">
    <citation type="journal article" date="2016" name="ISME J.">
        <title>Integrated multi-omics analyses reveal the biochemical mechanisms and phylogenetic relevance of anaerobic androgen biodegradation in the environment.</title>
        <authorList>
            <person name="Yang F.C."/>
            <person name="Chen Y.L."/>
            <person name="Tang S.L."/>
            <person name="Yu C.P."/>
            <person name="Wang P.H."/>
            <person name="Ismail W."/>
            <person name="Wang C.H."/>
            <person name="Ding J.Y."/>
            <person name="Yang C.Y."/>
            <person name="Yang C.Y."/>
            <person name="Chiang Y.R."/>
        </authorList>
    </citation>
    <scope>NUCLEOTIDE SEQUENCE [LARGE SCALE GENOMIC DNA]</scope>
    <source>
        <strain evidence="5 6">DSM 13999</strain>
    </source>
</reference>
<dbReference type="CDD" id="cd11614">
    <property type="entry name" value="SAF_CpaB_FlgA_like"/>
    <property type="match status" value="1"/>
</dbReference>
<name>A0A656Z8J8_9PROT</name>
<dbReference type="AlphaFoldDB" id="A0A656Z8J8"/>
<comment type="function">
    <text evidence="4">Involved in the assembly process of the P-ring formation. It may associate with FlgF on the rod constituting a structure essential for the P-ring assembly or may act as a modulator protein for the P-ring assembly.</text>
</comment>
<comment type="subcellular location">
    <subcellularLocation>
        <location evidence="1 4">Periplasm</location>
    </subcellularLocation>
</comment>
<keyword evidence="2 4" id="KW-0732">Signal</keyword>
<dbReference type="EMBL" id="LFZK01000001">
    <property type="protein sequence ID" value="KYC29320.1"/>
    <property type="molecule type" value="Genomic_DNA"/>
</dbReference>
<feature type="signal peptide" evidence="4">
    <location>
        <begin position="1"/>
        <end position="24"/>
    </location>
</feature>
<comment type="caution">
    <text evidence="5">The sequence shown here is derived from an EMBL/GenBank/DDBJ whole genome shotgun (WGS) entry which is preliminary data.</text>
</comment>
<evidence type="ECO:0000256" key="2">
    <source>
        <dbReference type="ARBA" id="ARBA00022729"/>
    </source>
</evidence>
<dbReference type="GO" id="GO:0044780">
    <property type="term" value="P:bacterial-type flagellum assembly"/>
    <property type="evidence" value="ECO:0007669"/>
    <property type="project" value="InterPro"/>
</dbReference>
<dbReference type="InterPro" id="IPR013974">
    <property type="entry name" value="SAF"/>
</dbReference>
<dbReference type="InterPro" id="IPR017585">
    <property type="entry name" value="SAF_FlgA"/>
</dbReference>
<dbReference type="PANTHER" id="PTHR36307">
    <property type="entry name" value="FLAGELLA BASAL BODY P-RING FORMATION PROTEIN FLGA"/>
    <property type="match status" value="1"/>
</dbReference>
<dbReference type="RefSeq" id="WP_067170056.1">
    <property type="nucleotide sequence ID" value="NZ_LFZK01000001.1"/>
</dbReference>
<dbReference type="Pfam" id="PF13144">
    <property type="entry name" value="ChapFlgA"/>
    <property type="match status" value="1"/>
</dbReference>
<dbReference type="Pfam" id="PF17656">
    <property type="entry name" value="ChapFlgA_N"/>
    <property type="match status" value="1"/>
</dbReference>
<protein>
    <recommendedName>
        <fullName evidence="4">Flagella basal body P-ring formation protein FlgA</fullName>
    </recommendedName>
</protein>
<evidence type="ECO:0000313" key="5">
    <source>
        <dbReference type="EMBL" id="KYC29320.1"/>
    </source>
</evidence>
<dbReference type="Proteomes" id="UP000243416">
    <property type="component" value="Unassembled WGS sequence"/>
</dbReference>
<evidence type="ECO:0000256" key="3">
    <source>
        <dbReference type="ARBA" id="ARBA00022764"/>
    </source>
</evidence>
<organism evidence="5 6">
    <name type="scientific">Sterolibacterium denitrificans</name>
    <dbReference type="NCBI Taxonomy" id="157592"/>
    <lineage>
        <taxon>Bacteria</taxon>
        <taxon>Pseudomonadati</taxon>
        <taxon>Pseudomonadota</taxon>
        <taxon>Betaproteobacteria</taxon>
        <taxon>Nitrosomonadales</taxon>
        <taxon>Sterolibacteriaceae</taxon>
        <taxon>Sterolibacterium</taxon>
    </lineage>
</organism>
<keyword evidence="4" id="KW-1005">Bacterial flagellum biogenesis</keyword>
<dbReference type="PANTHER" id="PTHR36307:SF1">
    <property type="entry name" value="FLAGELLA BASAL BODY P-RING FORMATION PROTEIN FLGA"/>
    <property type="match status" value="1"/>
</dbReference>
<evidence type="ECO:0000313" key="6">
    <source>
        <dbReference type="Proteomes" id="UP000243416"/>
    </source>
</evidence>
<gene>
    <name evidence="5" type="ORF">ACY05_01970</name>
</gene>
<dbReference type="OrthoDB" id="8561436at2"/>
<dbReference type="Gene3D" id="2.30.30.760">
    <property type="match status" value="1"/>
</dbReference>
<proteinExistence type="inferred from homology"/>
<comment type="similarity">
    <text evidence="4">Belongs to the FlgA family.</text>
</comment>
<dbReference type="InterPro" id="IPR041231">
    <property type="entry name" value="FlgA_N"/>
</dbReference>
<feature type="chain" id="PRO_5047551089" description="Flagella basal body P-ring formation protein FlgA" evidence="4">
    <location>
        <begin position="25"/>
        <end position="232"/>
    </location>
</feature>
<dbReference type="InterPro" id="IPR039246">
    <property type="entry name" value="Flagellar_FlgA"/>
</dbReference>
<keyword evidence="3 4" id="KW-0574">Periplasm</keyword>
<accession>A0A656Z8J8</accession>
<keyword evidence="6" id="KW-1185">Reference proteome</keyword>
<evidence type="ECO:0000256" key="4">
    <source>
        <dbReference type="RuleBase" id="RU362063"/>
    </source>
</evidence>
<dbReference type="NCBIfam" id="TIGR03170">
    <property type="entry name" value="flgA_cterm"/>
    <property type="match status" value="1"/>
</dbReference>
<dbReference type="Gene3D" id="3.90.1210.10">
    <property type="entry name" value="Antifreeze-like/N-acetylneuraminic acid synthase C-terminal domain"/>
    <property type="match status" value="1"/>
</dbReference>